<dbReference type="PANTHER" id="PTHR10404">
    <property type="entry name" value="N-ACETYLATED-ALPHA-LINKED ACIDIC DIPEPTIDASE"/>
    <property type="match status" value="1"/>
</dbReference>
<dbReference type="InterPro" id="IPR007365">
    <property type="entry name" value="TFR-like_dimer_dom"/>
</dbReference>
<proteinExistence type="inferred from homology"/>
<dbReference type="Pfam" id="PF04253">
    <property type="entry name" value="TFR_dimer"/>
    <property type="match status" value="1"/>
</dbReference>
<evidence type="ECO:0000256" key="20">
    <source>
        <dbReference type="ARBA" id="ARBA00068168"/>
    </source>
</evidence>
<dbReference type="GO" id="GO:0004180">
    <property type="term" value="F:carboxypeptidase activity"/>
    <property type="evidence" value="ECO:0007669"/>
    <property type="project" value="TreeGrafter"/>
</dbReference>
<comment type="function">
    <text evidence="19">Aminopeptidase with broad substrate specificity. Has lower activity with substrates that have Asp or Glu in the P2' position, or Pro in the P3' position. Lacks activity with substrates that have both Pro in the P3' position and Asp or Glu in the P2' position. Lacks carboxypeptidase activity. Lacks dipeptidyl-peptidase IV type activity.</text>
</comment>
<evidence type="ECO:0000256" key="14">
    <source>
        <dbReference type="ARBA" id="ARBA00022989"/>
    </source>
</evidence>
<comment type="caution">
    <text evidence="25">The sequence shown here is derived from an EMBL/GenBank/DDBJ whole genome shotgun (WGS) entry which is preliminary data.</text>
</comment>
<evidence type="ECO:0000256" key="6">
    <source>
        <dbReference type="ARBA" id="ARBA00022475"/>
    </source>
</evidence>
<keyword evidence="18" id="KW-0325">Glycoprotein</keyword>
<evidence type="ECO:0000256" key="7">
    <source>
        <dbReference type="ARBA" id="ARBA00022670"/>
    </source>
</evidence>
<feature type="non-terminal residue" evidence="25">
    <location>
        <position position="829"/>
    </location>
</feature>
<dbReference type="InterPro" id="IPR003137">
    <property type="entry name" value="PA_domain"/>
</dbReference>
<comment type="subunit">
    <text evidence="4">Homodimer.</text>
</comment>
<evidence type="ECO:0000256" key="19">
    <source>
        <dbReference type="ARBA" id="ARBA00059290"/>
    </source>
</evidence>
<dbReference type="Pfam" id="PF02225">
    <property type="entry name" value="PA"/>
    <property type="match status" value="1"/>
</dbReference>
<organism evidence="25 26">
    <name type="scientific">Atractosteus spatula</name>
    <name type="common">Alligator gar</name>
    <name type="synonym">Lepisosteus spatula</name>
    <dbReference type="NCBI Taxonomy" id="7917"/>
    <lineage>
        <taxon>Eukaryota</taxon>
        <taxon>Metazoa</taxon>
        <taxon>Chordata</taxon>
        <taxon>Craniata</taxon>
        <taxon>Vertebrata</taxon>
        <taxon>Euteleostomi</taxon>
        <taxon>Actinopterygii</taxon>
        <taxon>Neopterygii</taxon>
        <taxon>Holostei</taxon>
        <taxon>Semionotiformes</taxon>
        <taxon>Lepisosteidae</taxon>
        <taxon>Atractosteus</taxon>
    </lineage>
</organism>
<evidence type="ECO:0000256" key="2">
    <source>
        <dbReference type="ARBA" id="ARBA00004655"/>
    </source>
</evidence>
<dbReference type="FunFam" id="3.50.30.30:FF:000021">
    <property type="entry name" value="N-acetylated alpha-linked acidic dipeptidase-like 1"/>
    <property type="match status" value="1"/>
</dbReference>
<feature type="domain" description="PA" evidence="22">
    <location>
        <begin position="166"/>
        <end position="252"/>
    </location>
</feature>
<dbReference type="FunFam" id="1.20.930.40:FF:000001">
    <property type="entry name" value="N-acetylated-alpha-linked acidic dipeptidase 2"/>
    <property type="match status" value="1"/>
</dbReference>
<keyword evidence="7" id="KW-0645">Protease</keyword>
<dbReference type="GO" id="GO:0008237">
    <property type="term" value="F:metallopeptidase activity"/>
    <property type="evidence" value="ECO:0007669"/>
    <property type="project" value="UniProtKB-KW"/>
</dbReference>
<dbReference type="AlphaFoldDB" id="A0A8J7NQN0"/>
<dbReference type="GO" id="GO:0046872">
    <property type="term" value="F:metal ion binding"/>
    <property type="evidence" value="ECO:0007669"/>
    <property type="project" value="UniProtKB-KW"/>
</dbReference>
<dbReference type="FunFam" id="3.40.630.10:FF:000101">
    <property type="entry name" value="N-acetylated alpha-linked acidic dipeptidase like 1"/>
    <property type="match status" value="2"/>
</dbReference>
<feature type="domain" description="Peptidase M28" evidence="24">
    <location>
        <begin position="371"/>
        <end position="569"/>
    </location>
</feature>
<evidence type="ECO:0000256" key="15">
    <source>
        <dbReference type="ARBA" id="ARBA00023049"/>
    </source>
</evidence>
<evidence type="ECO:0000256" key="13">
    <source>
        <dbReference type="ARBA" id="ARBA00022968"/>
    </source>
</evidence>
<keyword evidence="10" id="KW-0378">Hydrolase</keyword>
<dbReference type="GO" id="GO:0016324">
    <property type="term" value="C:apical plasma membrane"/>
    <property type="evidence" value="ECO:0007669"/>
    <property type="project" value="UniProtKB-SubCell"/>
</dbReference>
<evidence type="ECO:0000256" key="18">
    <source>
        <dbReference type="ARBA" id="ARBA00023180"/>
    </source>
</evidence>
<comment type="similarity">
    <text evidence="3">Belongs to the peptidase M28 family. M28B subfamily.</text>
</comment>
<evidence type="ECO:0000256" key="17">
    <source>
        <dbReference type="ARBA" id="ARBA00023157"/>
    </source>
</evidence>
<evidence type="ECO:0000256" key="5">
    <source>
        <dbReference type="ARBA" id="ARBA00022438"/>
    </source>
</evidence>
<evidence type="ECO:0000256" key="10">
    <source>
        <dbReference type="ARBA" id="ARBA00022801"/>
    </source>
</evidence>
<reference evidence="25" key="1">
    <citation type="journal article" date="2021" name="Cell">
        <title>Tracing the genetic footprints of vertebrate landing in non-teleost ray-finned fishes.</title>
        <authorList>
            <person name="Bi X."/>
            <person name="Wang K."/>
            <person name="Yang L."/>
            <person name="Pan H."/>
            <person name="Jiang H."/>
            <person name="Wei Q."/>
            <person name="Fang M."/>
            <person name="Yu H."/>
            <person name="Zhu C."/>
            <person name="Cai Y."/>
            <person name="He Y."/>
            <person name="Gan X."/>
            <person name="Zeng H."/>
            <person name="Yu D."/>
            <person name="Zhu Y."/>
            <person name="Jiang H."/>
            <person name="Qiu Q."/>
            <person name="Yang H."/>
            <person name="Zhang Y.E."/>
            <person name="Wang W."/>
            <person name="Zhu M."/>
            <person name="He S."/>
            <person name="Zhang G."/>
        </authorList>
    </citation>
    <scope>NUCLEOTIDE SEQUENCE</scope>
    <source>
        <strain evidence="25">Allg_001</strain>
    </source>
</reference>
<keyword evidence="13" id="KW-0735">Signal-anchor</keyword>
<evidence type="ECO:0000313" key="26">
    <source>
        <dbReference type="Proteomes" id="UP000736164"/>
    </source>
</evidence>
<name>A0A8J7NQN0_ATRSP</name>
<keyword evidence="15" id="KW-0482">Metalloprotease</keyword>
<evidence type="ECO:0000256" key="1">
    <source>
        <dbReference type="ARBA" id="ARBA00001947"/>
    </source>
</evidence>
<dbReference type="InterPro" id="IPR007484">
    <property type="entry name" value="Peptidase_M28"/>
</dbReference>
<dbReference type="GO" id="GO:0004177">
    <property type="term" value="F:aminopeptidase activity"/>
    <property type="evidence" value="ECO:0007669"/>
    <property type="project" value="UniProtKB-KW"/>
</dbReference>
<keyword evidence="16" id="KW-0472">Membrane</keyword>
<keyword evidence="5" id="KW-0031">Aminopeptidase</keyword>
<keyword evidence="14" id="KW-1133">Transmembrane helix</keyword>
<keyword evidence="12" id="KW-0106">Calcium</keyword>
<dbReference type="Gene3D" id="3.50.30.30">
    <property type="match status" value="1"/>
</dbReference>
<sequence length="829" mass="90966">MWKKVLILGAAGAVVLTAGILLGHFAIGRGSARAAPAWVGEVARDLDEAAIAGFLAELDHRRIQDNLRELSRYPHMATSTGDRRLVKLILDRWQDPETGLDRAWTQTYNVFLSFPNKSAPNRVHVVSPQGAVLFESQVKEKPYFADQNDTDVVPPFAAFAPAGSPKGKLVYANQGKLSDYEQLNKTLDLTGTIAITRYGGTSRADKALHGARFGVAGVLVYTDPYDINDGATPESETYPHSWYLPPSGVERGSYKNSFGDLLTPYYPSKEHTYRRPEREVEWMAPVPTQPIGFEDAQHLICALGGDVAPGDWQGALGCTYRLGPGFSPTSSYINSDVQVTVRNRRGIFDSDNVMGLIRGSVEPGCINPSLSLPDRYVIYGNHRDSWVHGAIDPSSGTAVMLELTRVLGGLVRQGKWRPRRSILFGSWGAEEFGLIGSTEFTEENYSALRDRAVAYINVDISVYANATLQVMGSPAAQGVVFAAAKQVQAPGPGSLSVYENWKRFTNRTSPAHGVIPSMGYLTGAGSDYASFMHFLGITSMDISYTYDKTKTRARIYPAYHTAYDTFDYASRFVDPGRPVPPSLWGFLLRRRPEQFSLPLANATLQVMGSPAAQGVVFAAAKQVQAPGPGSLSVYENWKRFTNRTSPAHGVIPSMGYLTGAGSDYASFMHFLGITSMDISYTYDKTKTRARIYPAYHTAYDTFDYASRFVDPAGLQGAVRRFRTAATQLDKQIAENDFADASPLRIRGINDQLMLLERAFLDPLAFPDKYYLWHVIWASRTSPVATFPGLADAVARAAASGQDSAWRLAHKQLTIVTTAIERAAIALETV</sequence>
<evidence type="ECO:0000256" key="9">
    <source>
        <dbReference type="ARBA" id="ARBA00022723"/>
    </source>
</evidence>
<dbReference type="Gene3D" id="3.40.630.10">
    <property type="entry name" value="Zn peptidases"/>
    <property type="match status" value="1"/>
</dbReference>
<evidence type="ECO:0000256" key="4">
    <source>
        <dbReference type="ARBA" id="ARBA00011738"/>
    </source>
</evidence>
<evidence type="ECO:0000313" key="25">
    <source>
        <dbReference type="EMBL" id="MBN3317999.1"/>
    </source>
</evidence>
<evidence type="ECO:0000256" key="11">
    <source>
        <dbReference type="ARBA" id="ARBA00022833"/>
    </source>
</evidence>
<evidence type="ECO:0000256" key="12">
    <source>
        <dbReference type="ARBA" id="ARBA00022837"/>
    </source>
</evidence>
<evidence type="ECO:0000259" key="23">
    <source>
        <dbReference type="Pfam" id="PF04253"/>
    </source>
</evidence>
<dbReference type="EMBL" id="JAAWVO010037591">
    <property type="protein sequence ID" value="MBN3317999.1"/>
    <property type="molecule type" value="Genomic_DNA"/>
</dbReference>
<evidence type="ECO:0000256" key="16">
    <source>
        <dbReference type="ARBA" id="ARBA00023136"/>
    </source>
</evidence>
<keyword evidence="6" id="KW-1003">Cell membrane</keyword>
<evidence type="ECO:0000259" key="22">
    <source>
        <dbReference type="Pfam" id="PF02225"/>
    </source>
</evidence>
<dbReference type="SUPFAM" id="SSF47672">
    <property type="entry name" value="Transferrin receptor-like dimerisation domain"/>
    <property type="match status" value="1"/>
</dbReference>
<keyword evidence="11" id="KW-0862">Zinc</keyword>
<dbReference type="CDD" id="cd02121">
    <property type="entry name" value="PA_GCPII_like"/>
    <property type="match status" value="1"/>
</dbReference>
<keyword evidence="8" id="KW-0812">Transmembrane</keyword>
<dbReference type="PANTHER" id="PTHR10404:SF50">
    <property type="entry name" value="AMINOPEPTIDASE NAALADL1"/>
    <property type="match status" value="1"/>
</dbReference>
<evidence type="ECO:0000256" key="3">
    <source>
        <dbReference type="ARBA" id="ARBA00005634"/>
    </source>
</evidence>
<feature type="domain" description="Transferrin receptor-like dimerisation" evidence="23">
    <location>
        <begin position="713"/>
        <end position="826"/>
    </location>
</feature>
<comment type="subcellular location">
    <subcellularLocation>
        <location evidence="2">Apical cell membrane</location>
        <topology evidence="2">Single-pass type II membrane protein</topology>
    </subcellularLocation>
</comment>
<gene>
    <name evidence="25" type="primary">Naaladl1_0</name>
    <name evidence="25" type="ORF">GTO95_0003382</name>
</gene>
<keyword evidence="9" id="KW-0479">Metal-binding</keyword>
<keyword evidence="26" id="KW-1185">Reference proteome</keyword>
<dbReference type="InterPro" id="IPR039373">
    <property type="entry name" value="Peptidase_M28B"/>
</dbReference>
<comment type="cofactor">
    <cofactor evidence="1">
        <name>Zn(2+)</name>
        <dbReference type="ChEBI" id="CHEBI:29105"/>
    </cofactor>
</comment>
<accession>A0A8J7NQN0</accession>
<evidence type="ECO:0000259" key="24">
    <source>
        <dbReference type="Pfam" id="PF04389"/>
    </source>
</evidence>
<dbReference type="CDD" id="cd08022">
    <property type="entry name" value="M28_PSMA_like"/>
    <property type="match status" value="1"/>
</dbReference>
<evidence type="ECO:0000256" key="8">
    <source>
        <dbReference type="ARBA" id="ARBA00022692"/>
    </source>
</evidence>
<dbReference type="Pfam" id="PF04389">
    <property type="entry name" value="Peptidase_M28"/>
    <property type="match status" value="1"/>
</dbReference>
<dbReference type="Proteomes" id="UP000736164">
    <property type="component" value="Unassembled WGS sequence"/>
</dbReference>
<feature type="non-terminal residue" evidence="25">
    <location>
        <position position="1"/>
    </location>
</feature>
<dbReference type="GO" id="GO:0006508">
    <property type="term" value="P:proteolysis"/>
    <property type="evidence" value="ECO:0007669"/>
    <property type="project" value="UniProtKB-KW"/>
</dbReference>
<dbReference type="InterPro" id="IPR036757">
    <property type="entry name" value="TFR-like_dimer_dom_sf"/>
</dbReference>
<protein>
    <recommendedName>
        <fullName evidence="20">Aminopeptidase NAALADL1</fullName>
    </recommendedName>
    <alternativeName>
        <fullName evidence="21">N-acetylated-alpha-linked acidic dipeptidase-like protein</fullName>
    </alternativeName>
</protein>
<evidence type="ECO:0000256" key="21">
    <source>
        <dbReference type="ARBA" id="ARBA00081462"/>
    </source>
</evidence>
<dbReference type="SUPFAM" id="SSF52025">
    <property type="entry name" value="PA domain"/>
    <property type="match status" value="1"/>
</dbReference>
<dbReference type="InterPro" id="IPR046450">
    <property type="entry name" value="PA_dom_sf"/>
</dbReference>
<dbReference type="SUPFAM" id="SSF53187">
    <property type="entry name" value="Zn-dependent exopeptidases"/>
    <property type="match status" value="2"/>
</dbReference>
<keyword evidence="17" id="KW-1015">Disulfide bond</keyword>
<dbReference type="Gene3D" id="1.20.930.40">
    <property type="entry name" value="Transferrin receptor-like, dimerisation domain"/>
    <property type="match status" value="1"/>
</dbReference>